<evidence type="ECO:0000256" key="1">
    <source>
        <dbReference type="SAM" id="MobiDB-lite"/>
    </source>
</evidence>
<feature type="compositionally biased region" description="Low complexity" evidence="1">
    <location>
        <begin position="31"/>
        <end position="46"/>
    </location>
</feature>
<dbReference type="Proteomes" id="UP001620295">
    <property type="component" value="Unassembled WGS sequence"/>
</dbReference>
<keyword evidence="3" id="KW-1185">Reference proteome</keyword>
<evidence type="ECO:0000313" key="3">
    <source>
        <dbReference type="Proteomes" id="UP001620295"/>
    </source>
</evidence>
<feature type="region of interest" description="Disordered" evidence="1">
    <location>
        <begin position="1"/>
        <end position="112"/>
    </location>
</feature>
<feature type="compositionally biased region" description="Basic and acidic residues" evidence="1">
    <location>
        <begin position="68"/>
        <end position="84"/>
    </location>
</feature>
<reference evidence="2 3" key="1">
    <citation type="submission" date="2024-11" db="EMBL/GenBank/DDBJ databases">
        <title>The Natural Products Discovery Center: Release of the First 8490 Sequenced Strains for Exploring Actinobacteria Biosynthetic Diversity.</title>
        <authorList>
            <person name="Kalkreuter E."/>
            <person name="Kautsar S.A."/>
            <person name="Yang D."/>
            <person name="Bader C.D."/>
            <person name="Teijaro C.N."/>
            <person name="Fluegel L."/>
            <person name="Davis C.M."/>
            <person name="Simpson J.R."/>
            <person name="Lauterbach L."/>
            <person name="Steele A.D."/>
            <person name="Gui C."/>
            <person name="Meng S."/>
            <person name="Li G."/>
            <person name="Viehrig K."/>
            <person name="Ye F."/>
            <person name="Su P."/>
            <person name="Kiefer A.F."/>
            <person name="Nichols A."/>
            <person name="Cepeda A.J."/>
            <person name="Yan W."/>
            <person name="Fan B."/>
            <person name="Jiang Y."/>
            <person name="Adhikari A."/>
            <person name="Zheng C.-J."/>
            <person name="Schuster L."/>
            <person name="Cowan T.M."/>
            <person name="Smanski M.J."/>
            <person name="Chevrette M.G."/>
            <person name="De Carvalho L.P.S."/>
            <person name="Shen B."/>
        </authorList>
    </citation>
    <scope>NUCLEOTIDE SEQUENCE [LARGE SCALE GENOMIC DNA]</scope>
    <source>
        <strain evidence="2 3">NPDC020863</strain>
    </source>
</reference>
<proteinExistence type="predicted"/>
<comment type="caution">
    <text evidence="2">The sequence shown here is derived from an EMBL/GenBank/DDBJ whole genome shotgun (WGS) entry which is preliminary data.</text>
</comment>
<gene>
    <name evidence="2" type="ORF">ACI2L5_45270</name>
</gene>
<name>A0ABW8M1L0_9ACTN</name>
<dbReference type="RefSeq" id="WP_358644268.1">
    <property type="nucleotide sequence ID" value="NZ_JBFACG010000003.1"/>
</dbReference>
<dbReference type="EMBL" id="JBJDQH010000022">
    <property type="protein sequence ID" value="MFK4272058.1"/>
    <property type="molecule type" value="Genomic_DNA"/>
</dbReference>
<sequence length="112" mass="11693">MEKHMGVFDWFRRASKEANRPPEASTEQARADTPTAGATAGQADGTARGHGDAEAPPGDGIGIPKQQSKQEADAAREGVRHPEQETAPDAAQKTVRKPSGGADSETGESART</sequence>
<organism evidence="2 3">
    <name type="scientific">Streptomyces milbemycinicus</name>
    <dbReference type="NCBI Taxonomy" id="476552"/>
    <lineage>
        <taxon>Bacteria</taxon>
        <taxon>Bacillati</taxon>
        <taxon>Actinomycetota</taxon>
        <taxon>Actinomycetes</taxon>
        <taxon>Kitasatosporales</taxon>
        <taxon>Streptomycetaceae</taxon>
        <taxon>Streptomyces</taxon>
    </lineage>
</organism>
<evidence type="ECO:0000313" key="2">
    <source>
        <dbReference type="EMBL" id="MFK4272058.1"/>
    </source>
</evidence>
<feature type="compositionally biased region" description="Basic and acidic residues" evidence="1">
    <location>
        <begin position="1"/>
        <end position="20"/>
    </location>
</feature>
<accession>A0ABW8M1L0</accession>
<protein>
    <submittedName>
        <fullName evidence="2">Uncharacterized protein</fullName>
    </submittedName>
</protein>